<gene>
    <name evidence="1" type="ORF">AAF712_007925</name>
</gene>
<accession>A0ABR2ZVA4</accession>
<evidence type="ECO:0000313" key="2">
    <source>
        <dbReference type="Proteomes" id="UP001437256"/>
    </source>
</evidence>
<name>A0ABR2ZVA4_9AGAR</name>
<sequence>MAAFAYSQTHANVSESPGPLPYESMKHAPLTSEYLTLIGLADRCCPGGYLLCATIEKEYDHVGFKIPEGHLNWSPWWAPLWLPEHLLEKMESILIKLVHEFFESKPSADGSGGSPVLPVKADLDIKLAGINLDHEPYHPDAGASTLTSEREFDGAQW</sequence>
<protein>
    <submittedName>
        <fullName evidence="1">Uncharacterized protein</fullName>
    </submittedName>
</protein>
<organism evidence="1 2">
    <name type="scientific">Marasmius tenuissimus</name>
    <dbReference type="NCBI Taxonomy" id="585030"/>
    <lineage>
        <taxon>Eukaryota</taxon>
        <taxon>Fungi</taxon>
        <taxon>Dikarya</taxon>
        <taxon>Basidiomycota</taxon>
        <taxon>Agaricomycotina</taxon>
        <taxon>Agaricomycetes</taxon>
        <taxon>Agaricomycetidae</taxon>
        <taxon>Agaricales</taxon>
        <taxon>Marasmiineae</taxon>
        <taxon>Marasmiaceae</taxon>
        <taxon>Marasmius</taxon>
    </lineage>
</organism>
<proteinExistence type="predicted"/>
<evidence type="ECO:0000313" key="1">
    <source>
        <dbReference type="EMBL" id="KAL0065089.1"/>
    </source>
</evidence>
<dbReference type="EMBL" id="JBBXMP010000052">
    <property type="protein sequence ID" value="KAL0065089.1"/>
    <property type="molecule type" value="Genomic_DNA"/>
</dbReference>
<comment type="caution">
    <text evidence="1">The sequence shown here is derived from an EMBL/GenBank/DDBJ whole genome shotgun (WGS) entry which is preliminary data.</text>
</comment>
<keyword evidence="2" id="KW-1185">Reference proteome</keyword>
<reference evidence="1 2" key="1">
    <citation type="submission" date="2024-05" db="EMBL/GenBank/DDBJ databases">
        <title>A draft genome resource for the thread blight pathogen Marasmius tenuissimus strain MS-2.</title>
        <authorList>
            <person name="Yulfo-Soto G.E."/>
            <person name="Baruah I.K."/>
            <person name="Amoako-Attah I."/>
            <person name="Bukari Y."/>
            <person name="Meinhardt L.W."/>
            <person name="Bailey B.A."/>
            <person name="Cohen S.P."/>
        </authorList>
    </citation>
    <scope>NUCLEOTIDE SEQUENCE [LARGE SCALE GENOMIC DNA]</scope>
    <source>
        <strain evidence="1 2">MS-2</strain>
    </source>
</reference>
<dbReference type="Proteomes" id="UP001437256">
    <property type="component" value="Unassembled WGS sequence"/>
</dbReference>